<evidence type="ECO:0000313" key="2">
    <source>
        <dbReference type="Proteomes" id="UP000570517"/>
    </source>
</evidence>
<dbReference type="NCBIfam" id="NF005115">
    <property type="entry name" value="PRK06547.1"/>
    <property type="match status" value="1"/>
</dbReference>
<comment type="caution">
    <text evidence="1">The sequence shown here is derived from an EMBL/GenBank/DDBJ whole genome shotgun (WGS) entry which is preliminary data.</text>
</comment>
<dbReference type="RefSeq" id="WP_347133266.1">
    <property type="nucleotide sequence ID" value="NZ_JABFYL010000018.1"/>
</dbReference>
<dbReference type="SUPFAM" id="SSF52540">
    <property type="entry name" value="P-loop containing nucleoside triphosphate hydrolases"/>
    <property type="match status" value="1"/>
</dbReference>
<name>A0A850PNA8_9MYCO</name>
<protein>
    <recommendedName>
        <fullName evidence="3">Adenylate kinase</fullName>
    </recommendedName>
</protein>
<dbReference type="Proteomes" id="UP000570517">
    <property type="component" value="Unassembled WGS sequence"/>
</dbReference>
<accession>A0A850PNA8</accession>
<evidence type="ECO:0000313" key="1">
    <source>
        <dbReference type="EMBL" id="NVN49744.1"/>
    </source>
</evidence>
<reference evidence="1 2" key="1">
    <citation type="submission" date="2020-05" db="EMBL/GenBank/DDBJ databases">
        <title>Draft genome sequence of Mycobacterium hippocampi DL, isolated from European seabass, Dicentrarchus labrax, reared in fish farms.</title>
        <authorList>
            <person name="Stathopoulou P."/>
            <person name="Asimakis E."/>
            <person name="Tzokas K."/>
            <person name="Batargias C."/>
            <person name="Tsiamis G."/>
        </authorList>
    </citation>
    <scope>NUCLEOTIDE SEQUENCE [LARGE SCALE GENOMIC DNA]</scope>
    <source>
        <strain evidence="1 2">DL</strain>
    </source>
</reference>
<sequence>MRLEEIARQVASAGVSTVLIDGRSGSGKSTLAEHLHRVWPTSSVVRLDDIYPGWDGLDWAIEHLRTELLAPRAAGLPGRWRRWNWDTGAPDGWHTVDPHRRLIVEGVGALAASHRPLAELGIWVETPDDVRKQRALDRDGDTYRPHWDRWAAQEETFLIRDAPRIAADYVATEDADGQSWTLTRNESRPA</sequence>
<gene>
    <name evidence="1" type="ORF">HLY00_43</name>
</gene>
<dbReference type="Gene3D" id="3.40.50.300">
    <property type="entry name" value="P-loop containing nucleotide triphosphate hydrolases"/>
    <property type="match status" value="1"/>
</dbReference>
<dbReference type="AlphaFoldDB" id="A0A850PNA8"/>
<keyword evidence="2" id="KW-1185">Reference proteome</keyword>
<proteinExistence type="predicted"/>
<evidence type="ECO:0008006" key="3">
    <source>
        <dbReference type="Google" id="ProtNLM"/>
    </source>
</evidence>
<organism evidence="1 2">
    <name type="scientific">Mycolicibacterium hippocampi</name>
    <dbReference type="NCBI Taxonomy" id="659824"/>
    <lineage>
        <taxon>Bacteria</taxon>
        <taxon>Bacillati</taxon>
        <taxon>Actinomycetota</taxon>
        <taxon>Actinomycetes</taxon>
        <taxon>Mycobacteriales</taxon>
        <taxon>Mycobacteriaceae</taxon>
        <taxon>Mycolicibacterium</taxon>
    </lineage>
</organism>
<dbReference type="EMBL" id="JABFYL010000018">
    <property type="protein sequence ID" value="NVN49744.1"/>
    <property type="molecule type" value="Genomic_DNA"/>
</dbReference>
<dbReference type="InterPro" id="IPR027417">
    <property type="entry name" value="P-loop_NTPase"/>
</dbReference>